<dbReference type="EC" id="2.7.4.16" evidence="1"/>
<keyword evidence="1" id="KW-0784">Thiamine biosynthesis</keyword>
<dbReference type="InterPro" id="IPR036676">
    <property type="entry name" value="PurM-like_C_sf"/>
</dbReference>
<feature type="binding site" evidence="1">
    <location>
        <position position="165"/>
    </location>
    <ligand>
        <name>ATP</name>
        <dbReference type="ChEBI" id="CHEBI:30616"/>
    </ligand>
</feature>
<dbReference type="HAMAP" id="MF_02128">
    <property type="entry name" value="TMP_kinase"/>
    <property type="match status" value="1"/>
</dbReference>
<evidence type="ECO:0000256" key="1">
    <source>
        <dbReference type="HAMAP-Rule" id="MF_02128"/>
    </source>
</evidence>
<keyword evidence="1 4" id="KW-0808">Transferase</keyword>
<feature type="binding site" evidence="1">
    <location>
        <position position="69"/>
    </location>
    <ligand>
        <name>substrate</name>
    </ligand>
</feature>
<feature type="binding site" evidence="1">
    <location>
        <position position="91"/>
    </location>
    <ligand>
        <name>Mg(2+)</name>
        <dbReference type="ChEBI" id="CHEBI:18420"/>
        <label>4</label>
    </ligand>
</feature>
<feature type="binding site" evidence="1">
    <location>
        <position position="121"/>
    </location>
    <ligand>
        <name>ATP</name>
        <dbReference type="ChEBI" id="CHEBI:30616"/>
    </ligand>
</feature>
<dbReference type="GO" id="GO:0009030">
    <property type="term" value="F:thiamine-phosphate kinase activity"/>
    <property type="evidence" value="ECO:0007669"/>
    <property type="project" value="UniProtKB-UniRule"/>
</dbReference>
<keyword evidence="1" id="KW-0479">Metal-binding</keyword>
<evidence type="ECO:0000259" key="3">
    <source>
        <dbReference type="Pfam" id="PF02769"/>
    </source>
</evidence>
<keyword evidence="1 4" id="KW-0418">Kinase</keyword>
<dbReference type="CDD" id="cd02194">
    <property type="entry name" value="ThiL"/>
    <property type="match status" value="1"/>
</dbReference>
<sequence>MKQAGLAKRVGTDIGALGGEFALIERIAAGIKTRDDDLLVGIGDDAAVLRVSGGKRCVVTTDMLFEDVHFRLAWTDAYRLGWKAVAVNLSDIAAMGAQPTFTFVAVALRADSSVCFVEELYRGMRDACAQYGSVVAGGDTNVSPTGTVINVTQMGEVKQRHTILRRDAAPGDRILVTGALGNAAAGLALLEAEGRASAEMISPLAVEAQLRPTPRVFEGRAAARAGGVTAMMDVSDGLLGDLRKLCRSSRVGARVRGECVPVGEAARAAAAHLNADADRWALYGGEDYALLMTVAPDRADAVRAEIEEKTGTPVSVIGEITADAEVALVREDGTCEPVRRGWDHFAGTNGAH</sequence>
<proteinExistence type="inferred from homology"/>
<dbReference type="GO" id="GO:0000287">
    <property type="term" value="F:magnesium ion binding"/>
    <property type="evidence" value="ECO:0007669"/>
    <property type="project" value="UniProtKB-UniRule"/>
</dbReference>
<dbReference type="InterPro" id="IPR036921">
    <property type="entry name" value="PurM-like_N_sf"/>
</dbReference>
<dbReference type="Gene3D" id="3.30.1330.10">
    <property type="entry name" value="PurM-like, N-terminal domain"/>
    <property type="match status" value="1"/>
</dbReference>
<keyword evidence="1" id="KW-0067">ATP-binding</keyword>
<evidence type="ECO:0000259" key="2">
    <source>
        <dbReference type="Pfam" id="PF00586"/>
    </source>
</evidence>
<feature type="binding site" evidence="1">
    <location>
        <position position="342"/>
    </location>
    <ligand>
        <name>substrate</name>
    </ligand>
</feature>
<dbReference type="GO" id="GO:0009228">
    <property type="term" value="P:thiamine biosynthetic process"/>
    <property type="evidence" value="ECO:0007669"/>
    <property type="project" value="UniProtKB-KW"/>
</dbReference>
<dbReference type="GO" id="GO:0009229">
    <property type="term" value="P:thiamine diphosphate biosynthetic process"/>
    <property type="evidence" value="ECO:0007669"/>
    <property type="project" value="UniProtKB-UniRule"/>
</dbReference>
<feature type="binding site" evidence="1">
    <location>
        <position position="61"/>
    </location>
    <ligand>
        <name>Mg(2+)</name>
        <dbReference type="ChEBI" id="CHEBI:18420"/>
        <label>1</label>
    </ligand>
</feature>
<organism evidence="4">
    <name type="scientific">uncultured Armatimonadetes bacterium</name>
    <dbReference type="NCBI Taxonomy" id="157466"/>
    <lineage>
        <taxon>Bacteria</taxon>
        <taxon>Bacillati</taxon>
        <taxon>Armatimonadota</taxon>
        <taxon>environmental samples</taxon>
    </lineage>
</organism>
<feature type="binding site" evidence="1">
    <location>
        <position position="286"/>
    </location>
    <ligand>
        <name>substrate</name>
    </ligand>
</feature>
<dbReference type="AlphaFoldDB" id="A0A6J4JGY1"/>
<dbReference type="PANTHER" id="PTHR30270">
    <property type="entry name" value="THIAMINE-MONOPHOSPHATE KINASE"/>
    <property type="match status" value="1"/>
</dbReference>
<feature type="binding site" evidence="1">
    <location>
        <position position="236"/>
    </location>
    <ligand>
        <name>Mg(2+)</name>
        <dbReference type="ChEBI" id="CHEBI:18420"/>
        <label>5</label>
    </ligand>
</feature>
<dbReference type="Gene3D" id="3.90.650.10">
    <property type="entry name" value="PurM-like C-terminal domain"/>
    <property type="match status" value="1"/>
</dbReference>
<keyword evidence="1" id="KW-0547">Nucleotide-binding</keyword>
<feature type="binding site" evidence="1">
    <location>
        <position position="233"/>
    </location>
    <ligand>
        <name>Mg(2+)</name>
        <dbReference type="ChEBI" id="CHEBI:18420"/>
        <label>3</label>
    </ligand>
</feature>
<gene>
    <name evidence="1" type="primary">thiL</name>
    <name evidence="4" type="ORF">AVDCRST_MAG63-3376</name>
</gene>
<feature type="binding site" evidence="1">
    <location>
        <position position="60"/>
    </location>
    <ligand>
        <name>Mg(2+)</name>
        <dbReference type="ChEBI" id="CHEBI:18420"/>
        <label>4</label>
    </ligand>
</feature>
<comment type="pathway">
    <text evidence="1">Cofactor biosynthesis; thiamine diphosphate biosynthesis; thiamine diphosphate from thiamine phosphate: step 1/1.</text>
</comment>
<dbReference type="InterPro" id="IPR006283">
    <property type="entry name" value="ThiL-like"/>
</dbReference>
<feature type="domain" description="PurM-like N-terminal" evidence="2">
    <location>
        <begin position="43"/>
        <end position="157"/>
    </location>
</feature>
<feature type="binding site" evidence="1">
    <location>
        <position position="62"/>
    </location>
    <ligand>
        <name>Mg(2+)</name>
        <dbReference type="ChEBI" id="CHEBI:18420"/>
        <label>1</label>
    </ligand>
</feature>
<dbReference type="UniPathway" id="UPA00060">
    <property type="reaction ID" value="UER00142"/>
</dbReference>
<dbReference type="NCBIfam" id="TIGR01379">
    <property type="entry name" value="thiL"/>
    <property type="match status" value="1"/>
</dbReference>
<dbReference type="PIRSF" id="PIRSF005303">
    <property type="entry name" value="Thiam_monoph_kin"/>
    <property type="match status" value="1"/>
</dbReference>
<protein>
    <recommendedName>
        <fullName evidence="1">Thiamine-monophosphate kinase</fullName>
        <shortName evidence="1">TMP kinase</shortName>
        <shortName evidence="1">Thiamine-phosphate kinase</shortName>
        <ecNumber evidence="1">2.7.4.16</ecNumber>
    </recommendedName>
</protein>
<feature type="binding site" evidence="1">
    <location>
        <position position="45"/>
    </location>
    <ligand>
        <name>Mg(2+)</name>
        <dbReference type="ChEBI" id="CHEBI:18420"/>
        <label>4</label>
    </ligand>
</feature>
<dbReference type="GO" id="GO:0005524">
    <property type="term" value="F:ATP binding"/>
    <property type="evidence" value="ECO:0007669"/>
    <property type="project" value="UniProtKB-UniRule"/>
</dbReference>
<dbReference type="SUPFAM" id="SSF56042">
    <property type="entry name" value="PurM C-terminal domain-like"/>
    <property type="match status" value="1"/>
</dbReference>
<dbReference type="Pfam" id="PF02769">
    <property type="entry name" value="AIRS_C"/>
    <property type="match status" value="1"/>
</dbReference>
<dbReference type="SUPFAM" id="SSF55326">
    <property type="entry name" value="PurM N-terminal domain-like"/>
    <property type="match status" value="1"/>
</dbReference>
<comment type="catalytic activity">
    <reaction evidence="1">
        <text>thiamine phosphate + ATP = thiamine diphosphate + ADP</text>
        <dbReference type="Rhea" id="RHEA:15913"/>
        <dbReference type="ChEBI" id="CHEBI:30616"/>
        <dbReference type="ChEBI" id="CHEBI:37575"/>
        <dbReference type="ChEBI" id="CHEBI:58937"/>
        <dbReference type="ChEBI" id="CHEBI:456216"/>
        <dbReference type="EC" id="2.7.4.16"/>
    </reaction>
</comment>
<accession>A0A6J4JGY1</accession>
<dbReference type="Pfam" id="PF00586">
    <property type="entry name" value="AIRS"/>
    <property type="match status" value="1"/>
</dbReference>
<feature type="binding site" evidence="1">
    <location>
        <position position="235"/>
    </location>
    <ligand>
        <name>ATP</name>
        <dbReference type="ChEBI" id="CHEBI:30616"/>
    </ligand>
</feature>
<comment type="similarity">
    <text evidence="1">Belongs to the thiamine-monophosphate kinase family.</text>
</comment>
<dbReference type="InterPro" id="IPR016188">
    <property type="entry name" value="PurM-like_N"/>
</dbReference>
<dbReference type="PANTHER" id="PTHR30270:SF0">
    <property type="entry name" value="THIAMINE-MONOPHOSPHATE KINASE"/>
    <property type="match status" value="1"/>
</dbReference>
<feature type="binding site" evidence="1">
    <location>
        <position position="45"/>
    </location>
    <ligand>
        <name>Mg(2+)</name>
        <dbReference type="ChEBI" id="CHEBI:18420"/>
        <label>3</label>
    </ligand>
</feature>
<reference evidence="4" key="1">
    <citation type="submission" date="2020-02" db="EMBL/GenBank/DDBJ databases">
        <authorList>
            <person name="Meier V. D."/>
        </authorList>
    </citation>
    <scope>NUCLEOTIDE SEQUENCE</scope>
    <source>
        <strain evidence="4">AVDCRST_MAG63</strain>
    </source>
</reference>
<evidence type="ECO:0000313" key="4">
    <source>
        <dbReference type="EMBL" id="CAA9277788.1"/>
    </source>
</evidence>
<feature type="binding site" evidence="1">
    <location>
        <position position="91"/>
    </location>
    <ligand>
        <name>Mg(2+)</name>
        <dbReference type="ChEBI" id="CHEBI:18420"/>
        <label>2</label>
    </ligand>
</feature>
<name>A0A6J4JGY1_9BACT</name>
<feature type="binding site" evidence="1">
    <location>
        <begin position="138"/>
        <end position="139"/>
    </location>
    <ligand>
        <name>ATP</name>
        <dbReference type="ChEBI" id="CHEBI:30616"/>
    </ligand>
</feature>
<comment type="miscellaneous">
    <text evidence="1">Reaction mechanism of ThiL seems to utilize a direct, inline transfer of the gamma-phosphate of ATP to TMP rather than a phosphorylated enzyme intermediate.</text>
</comment>
<feature type="binding site" evidence="1">
    <location>
        <position position="139"/>
    </location>
    <ligand>
        <name>Mg(2+)</name>
        <dbReference type="ChEBI" id="CHEBI:18420"/>
        <label>1</label>
    </ligand>
</feature>
<dbReference type="EMBL" id="CADCTO010000441">
    <property type="protein sequence ID" value="CAA9277788.1"/>
    <property type="molecule type" value="Genomic_DNA"/>
</dbReference>
<keyword evidence="1" id="KW-0460">Magnesium</keyword>
<dbReference type="InterPro" id="IPR010918">
    <property type="entry name" value="PurM-like_C_dom"/>
</dbReference>
<feature type="domain" description="PurM-like C-terminal" evidence="3">
    <location>
        <begin position="170"/>
        <end position="328"/>
    </location>
</feature>
<comment type="function">
    <text evidence="1">Catalyzes the ATP-dependent phosphorylation of thiamine-monophosphate (TMP) to form thiamine-pyrophosphate (TPP), the active form of vitamin B1.</text>
</comment>
<feature type="binding site" evidence="1">
    <location>
        <position position="62"/>
    </location>
    <ligand>
        <name>Mg(2+)</name>
        <dbReference type="ChEBI" id="CHEBI:18420"/>
        <label>2</label>
    </ligand>
</feature>
<feature type="binding site" evidence="1">
    <location>
        <position position="91"/>
    </location>
    <ligand>
        <name>Mg(2+)</name>
        <dbReference type="ChEBI" id="CHEBI:18420"/>
        <label>3</label>
    </ligand>
</feature>